<dbReference type="Proteomes" id="UP000281553">
    <property type="component" value="Unassembled WGS sequence"/>
</dbReference>
<organism evidence="2 3">
    <name type="scientific">Dibothriocephalus latus</name>
    <name type="common">Fish tapeworm</name>
    <name type="synonym">Diphyllobothrium latum</name>
    <dbReference type="NCBI Taxonomy" id="60516"/>
    <lineage>
        <taxon>Eukaryota</taxon>
        <taxon>Metazoa</taxon>
        <taxon>Spiralia</taxon>
        <taxon>Lophotrochozoa</taxon>
        <taxon>Platyhelminthes</taxon>
        <taxon>Cestoda</taxon>
        <taxon>Eucestoda</taxon>
        <taxon>Diphyllobothriidea</taxon>
        <taxon>Diphyllobothriidae</taxon>
        <taxon>Dibothriocephalus</taxon>
    </lineage>
</organism>
<evidence type="ECO:0000256" key="1">
    <source>
        <dbReference type="SAM" id="MobiDB-lite"/>
    </source>
</evidence>
<feature type="region of interest" description="Disordered" evidence="1">
    <location>
        <begin position="169"/>
        <end position="192"/>
    </location>
</feature>
<sequence length="299" mass="32469">MIDLRPSLLPPVAPRAGRGKRKATSLILVDDPIEMTTADLRANLTDAKEFLLRRADVLAPPSSFTHPRRLLSLSVPRLLALPANWETALSVSLGDCWKSKRRLCEALSPIDLLEVERPQPSKSSLEAVRESDLEASKEEARAHGTSSFLLPPSVSSLIGASALDMTIQQSAQEAKETSTTVSAEAGQPSKRPVILEEEEEQHQQEKVKKPVEAVTAPPVPVAEEFPTLLETTVQPPQEMPEEPPLVGAVAAPPVPVTEEFPTLLETTVQPPKEMAEEPPLAGRFLSFLIVLNPEASCWG</sequence>
<feature type="region of interest" description="Disordered" evidence="1">
    <location>
        <begin position="118"/>
        <end position="144"/>
    </location>
</feature>
<keyword evidence="3" id="KW-1185">Reference proteome</keyword>
<name>A0A3P7NIF3_DIBLA</name>
<gene>
    <name evidence="2" type="ORF">DILT_LOCUS5030</name>
</gene>
<dbReference type="AlphaFoldDB" id="A0A3P7NIF3"/>
<dbReference type="EMBL" id="UYRU01046584">
    <property type="protein sequence ID" value="VDN09199.1"/>
    <property type="molecule type" value="Genomic_DNA"/>
</dbReference>
<evidence type="ECO:0000313" key="3">
    <source>
        <dbReference type="Proteomes" id="UP000281553"/>
    </source>
</evidence>
<reference evidence="2 3" key="1">
    <citation type="submission" date="2018-11" db="EMBL/GenBank/DDBJ databases">
        <authorList>
            <consortium name="Pathogen Informatics"/>
        </authorList>
    </citation>
    <scope>NUCLEOTIDE SEQUENCE [LARGE SCALE GENOMIC DNA]</scope>
</reference>
<feature type="compositionally biased region" description="Basic and acidic residues" evidence="1">
    <location>
        <begin position="127"/>
        <end position="142"/>
    </location>
</feature>
<accession>A0A3P7NIF3</accession>
<evidence type="ECO:0000313" key="2">
    <source>
        <dbReference type="EMBL" id="VDN09199.1"/>
    </source>
</evidence>
<dbReference type="OrthoDB" id="6278312at2759"/>
<proteinExistence type="predicted"/>
<protein>
    <submittedName>
        <fullName evidence="2">Uncharacterized protein</fullName>
    </submittedName>
</protein>
<feature type="compositionally biased region" description="Polar residues" evidence="1">
    <location>
        <begin position="169"/>
        <end position="182"/>
    </location>
</feature>